<keyword evidence="1" id="KW-0732">Signal</keyword>
<organism evidence="2 3">
    <name type="scientific">Nephila pilipes</name>
    <name type="common">Giant wood spider</name>
    <name type="synonym">Nephila maculata</name>
    <dbReference type="NCBI Taxonomy" id="299642"/>
    <lineage>
        <taxon>Eukaryota</taxon>
        <taxon>Metazoa</taxon>
        <taxon>Ecdysozoa</taxon>
        <taxon>Arthropoda</taxon>
        <taxon>Chelicerata</taxon>
        <taxon>Arachnida</taxon>
        <taxon>Araneae</taxon>
        <taxon>Araneomorphae</taxon>
        <taxon>Entelegynae</taxon>
        <taxon>Araneoidea</taxon>
        <taxon>Nephilidae</taxon>
        <taxon>Nephila</taxon>
    </lineage>
</organism>
<feature type="chain" id="PRO_5036485402" evidence="1">
    <location>
        <begin position="21"/>
        <end position="117"/>
    </location>
</feature>
<feature type="signal peptide" evidence="1">
    <location>
        <begin position="1"/>
        <end position="20"/>
    </location>
</feature>
<keyword evidence="3" id="KW-1185">Reference proteome</keyword>
<dbReference type="Proteomes" id="UP000887013">
    <property type="component" value="Unassembled WGS sequence"/>
</dbReference>
<evidence type="ECO:0000313" key="3">
    <source>
        <dbReference type="Proteomes" id="UP000887013"/>
    </source>
</evidence>
<evidence type="ECO:0000313" key="2">
    <source>
        <dbReference type="EMBL" id="GFT80379.1"/>
    </source>
</evidence>
<gene>
    <name evidence="2" type="primary">NCL1_19612</name>
    <name evidence="2" type="ORF">NPIL_559931</name>
</gene>
<protein>
    <submittedName>
        <fullName evidence="2">Uncharacterized protein</fullName>
    </submittedName>
</protein>
<reference evidence="2" key="1">
    <citation type="submission" date="2020-08" db="EMBL/GenBank/DDBJ databases">
        <title>Multicomponent nature underlies the extraordinary mechanical properties of spider dragline silk.</title>
        <authorList>
            <person name="Kono N."/>
            <person name="Nakamura H."/>
            <person name="Mori M."/>
            <person name="Yoshida Y."/>
            <person name="Ohtoshi R."/>
            <person name="Malay A.D."/>
            <person name="Moran D.A.P."/>
            <person name="Tomita M."/>
            <person name="Numata K."/>
            <person name="Arakawa K."/>
        </authorList>
    </citation>
    <scope>NUCLEOTIDE SEQUENCE</scope>
</reference>
<accession>A0A8X6U1K2</accession>
<proteinExistence type="predicted"/>
<sequence length="117" mass="12051">MNSMITILLVAALCYTTVTAGPYLPYRYGLGGVSSYYYSGAPFARAVAPYAPAPVAPVAPVPAVPAAPAVLPAAADYYALAASTALSYPGNGCGLDRSLLNIQGNNSAVRKFEKTVF</sequence>
<comment type="caution">
    <text evidence="2">The sequence shown here is derived from an EMBL/GenBank/DDBJ whole genome shotgun (WGS) entry which is preliminary data.</text>
</comment>
<dbReference type="EMBL" id="BMAW01022912">
    <property type="protein sequence ID" value="GFT80379.1"/>
    <property type="molecule type" value="Genomic_DNA"/>
</dbReference>
<name>A0A8X6U1K2_NEPPI</name>
<evidence type="ECO:0000256" key="1">
    <source>
        <dbReference type="SAM" id="SignalP"/>
    </source>
</evidence>
<dbReference type="AlphaFoldDB" id="A0A8X6U1K2"/>